<accession>A0A5B2WT76</accession>
<organism evidence="2 3">
    <name type="scientific">Solihabitans fulvus</name>
    <dbReference type="NCBI Taxonomy" id="1892852"/>
    <lineage>
        <taxon>Bacteria</taxon>
        <taxon>Bacillati</taxon>
        <taxon>Actinomycetota</taxon>
        <taxon>Actinomycetes</taxon>
        <taxon>Pseudonocardiales</taxon>
        <taxon>Pseudonocardiaceae</taxon>
        <taxon>Solihabitans</taxon>
    </lineage>
</organism>
<dbReference type="AlphaFoldDB" id="A0A5B2WT76"/>
<evidence type="ECO:0000313" key="3">
    <source>
        <dbReference type="Proteomes" id="UP000323454"/>
    </source>
</evidence>
<evidence type="ECO:0000259" key="1">
    <source>
        <dbReference type="PROSITE" id="PS51819"/>
    </source>
</evidence>
<dbReference type="RefSeq" id="WP_149853783.1">
    <property type="nucleotide sequence ID" value="NZ_VUOB01000065.1"/>
</dbReference>
<keyword evidence="3" id="KW-1185">Reference proteome</keyword>
<gene>
    <name evidence="2" type="ORF">F0L68_32975</name>
</gene>
<sequence>MNVVASTVSLHVDDVAASSRFFTTHLGFREIEVVDDFTWLGRDDSAPDILLQPRDLELPSQPPCGHGSAHVIVSFTVTGIAGEHERLRREGANITLSLRQERWGEWLLRLTDPNGVVVQLVEWVPPAGA</sequence>
<proteinExistence type="predicted"/>
<name>A0A5B2WT76_9PSEU</name>
<dbReference type="Pfam" id="PF00903">
    <property type="entry name" value="Glyoxalase"/>
    <property type="match status" value="1"/>
</dbReference>
<dbReference type="Gene3D" id="3.10.180.10">
    <property type="entry name" value="2,3-Dihydroxybiphenyl 1,2-Dioxygenase, domain 1"/>
    <property type="match status" value="1"/>
</dbReference>
<feature type="domain" description="VOC" evidence="1">
    <location>
        <begin position="3"/>
        <end position="123"/>
    </location>
</feature>
<comment type="caution">
    <text evidence="2">The sequence shown here is derived from an EMBL/GenBank/DDBJ whole genome shotgun (WGS) entry which is preliminary data.</text>
</comment>
<dbReference type="OrthoDB" id="9798201at2"/>
<dbReference type="InterPro" id="IPR004360">
    <property type="entry name" value="Glyas_Fos-R_dOase_dom"/>
</dbReference>
<reference evidence="2 3" key="1">
    <citation type="submission" date="2019-09" db="EMBL/GenBank/DDBJ databases">
        <title>Goodfellowia gen. nov., a new genus of the Pseudonocardineae related to Actinoalloteichus, containing Goodfellowia coeruleoviolacea gen. nov., comb. nov. gen. nov., comb. nov.</title>
        <authorList>
            <person name="Labeda D."/>
        </authorList>
    </citation>
    <scope>NUCLEOTIDE SEQUENCE [LARGE SCALE GENOMIC DNA]</scope>
    <source>
        <strain evidence="2 3">AN110305</strain>
    </source>
</reference>
<reference evidence="2 3" key="2">
    <citation type="submission" date="2019-09" db="EMBL/GenBank/DDBJ databases">
        <authorList>
            <person name="Jin C."/>
        </authorList>
    </citation>
    <scope>NUCLEOTIDE SEQUENCE [LARGE SCALE GENOMIC DNA]</scope>
    <source>
        <strain evidence="2 3">AN110305</strain>
    </source>
</reference>
<dbReference type="Proteomes" id="UP000323454">
    <property type="component" value="Unassembled WGS sequence"/>
</dbReference>
<dbReference type="SUPFAM" id="SSF54593">
    <property type="entry name" value="Glyoxalase/Bleomycin resistance protein/Dihydroxybiphenyl dioxygenase"/>
    <property type="match status" value="1"/>
</dbReference>
<dbReference type="InterPro" id="IPR037523">
    <property type="entry name" value="VOC_core"/>
</dbReference>
<dbReference type="PROSITE" id="PS51819">
    <property type="entry name" value="VOC"/>
    <property type="match status" value="1"/>
</dbReference>
<evidence type="ECO:0000313" key="2">
    <source>
        <dbReference type="EMBL" id="KAA2253619.1"/>
    </source>
</evidence>
<dbReference type="EMBL" id="VUOB01000065">
    <property type="protein sequence ID" value="KAA2253619.1"/>
    <property type="molecule type" value="Genomic_DNA"/>
</dbReference>
<dbReference type="InterPro" id="IPR029068">
    <property type="entry name" value="Glyas_Bleomycin-R_OHBP_Dase"/>
</dbReference>
<protein>
    <submittedName>
        <fullName evidence="2">Glyoxalase</fullName>
    </submittedName>
</protein>